<organism evidence="1 2">
    <name type="scientific">Dendrobium catenatum</name>
    <dbReference type="NCBI Taxonomy" id="906689"/>
    <lineage>
        <taxon>Eukaryota</taxon>
        <taxon>Viridiplantae</taxon>
        <taxon>Streptophyta</taxon>
        <taxon>Embryophyta</taxon>
        <taxon>Tracheophyta</taxon>
        <taxon>Spermatophyta</taxon>
        <taxon>Magnoliopsida</taxon>
        <taxon>Liliopsida</taxon>
        <taxon>Asparagales</taxon>
        <taxon>Orchidaceae</taxon>
        <taxon>Epidendroideae</taxon>
        <taxon>Malaxideae</taxon>
        <taxon>Dendrobiinae</taxon>
        <taxon>Dendrobium</taxon>
    </lineage>
</organism>
<accession>A0A2I0VAE1</accession>
<name>A0A2I0VAE1_9ASPA</name>
<reference evidence="1 2" key="2">
    <citation type="journal article" date="2017" name="Nature">
        <title>The Apostasia genome and the evolution of orchids.</title>
        <authorList>
            <person name="Zhang G.Q."/>
            <person name="Liu K.W."/>
            <person name="Li Z."/>
            <person name="Lohaus R."/>
            <person name="Hsiao Y.Y."/>
            <person name="Niu S.C."/>
            <person name="Wang J.Y."/>
            <person name="Lin Y.C."/>
            <person name="Xu Q."/>
            <person name="Chen L.J."/>
            <person name="Yoshida K."/>
            <person name="Fujiwara S."/>
            <person name="Wang Z.W."/>
            <person name="Zhang Y.Q."/>
            <person name="Mitsuda N."/>
            <person name="Wang M."/>
            <person name="Liu G.H."/>
            <person name="Pecoraro L."/>
            <person name="Huang H.X."/>
            <person name="Xiao X.J."/>
            <person name="Lin M."/>
            <person name="Wu X.Y."/>
            <person name="Wu W.L."/>
            <person name="Chen Y.Y."/>
            <person name="Chang S.B."/>
            <person name="Sakamoto S."/>
            <person name="Ohme-Takagi M."/>
            <person name="Yagi M."/>
            <person name="Zeng S.J."/>
            <person name="Shen C.Y."/>
            <person name="Yeh C.M."/>
            <person name="Luo Y.B."/>
            <person name="Tsai W.C."/>
            <person name="Van de Peer Y."/>
            <person name="Liu Z.J."/>
        </authorList>
    </citation>
    <scope>NUCLEOTIDE SEQUENCE [LARGE SCALE GENOMIC DNA]</scope>
    <source>
        <tissue evidence="1">The whole plant</tissue>
    </source>
</reference>
<evidence type="ECO:0000313" key="1">
    <source>
        <dbReference type="EMBL" id="PKU60372.1"/>
    </source>
</evidence>
<sequence length="66" mass="6618">MGERGAIAVTKLAKTHGVVGIVAAAAGDVQLRGNGDDGRFIESDGANEPHAVICLGTVSREFVVGG</sequence>
<dbReference type="EMBL" id="KZ505137">
    <property type="protein sequence ID" value="PKU60372.1"/>
    <property type="molecule type" value="Genomic_DNA"/>
</dbReference>
<dbReference type="Proteomes" id="UP000233837">
    <property type="component" value="Unassembled WGS sequence"/>
</dbReference>
<gene>
    <name evidence="1" type="ORF">MA16_Dca029181</name>
</gene>
<evidence type="ECO:0000313" key="2">
    <source>
        <dbReference type="Proteomes" id="UP000233837"/>
    </source>
</evidence>
<protein>
    <submittedName>
        <fullName evidence="1">Uncharacterized protein</fullName>
    </submittedName>
</protein>
<reference evidence="1 2" key="1">
    <citation type="journal article" date="2016" name="Sci. Rep.">
        <title>The Dendrobium catenatum Lindl. genome sequence provides insights into polysaccharide synthase, floral development and adaptive evolution.</title>
        <authorList>
            <person name="Zhang G.Q."/>
            <person name="Xu Q."/>
            <person name="Bian C."/>
            <person name="Tsai W.C."/>
            <person name="Yeh C.M."/>
            <person name="Liu K.W."/>
            <person name="Yoshida K."/>
            <person name="Zhang L.S."/>
            <person name="Chang S.B."/>
            <person name="Chen F."/>
            <person name="Shi Y."/>
            <person name="Su Y.Y."/>
            <person name="Zhang Y.Q."/>
            <person name="Chen L.J."/>
            <person name="Yin Y."/>
            <person name="Lin M."/>
            <person name="Huang H."/>
            <person name="Deng H."/>
            <person name="Wang Z.W."/>
            <person name="Zhu S.L."/>
            <person name="Zhao X."/>
            <person name="Deng C."/>
            <person name="Niu S.C."/>
            <person name="Huang J."/>
            <person name="Wang M."/>
            <person name="Liu G.H."/>
            <person name="Yang H.J."/>
            <person name="Xiao X.J."/>
            <person name="Hsiao Y.Y."/>
            <person name="Wu W.L."/>
            <person name="Chen Y.Y."/>
            <person name="Mitsuda N."/>
            <person name="Ohme-Takagi M."/>
            <person name="Luo Y.B."/>
            <person name="Van de Peer Y."/>
            <person name="Liu Z.J."/>
        </authorList>
    </citation>
    <scope>NUCLEOTIDE SEQUENCE [LARGE SCALE GENOMIC DNA]</scope>
    <source>
        <tissue evidence="1">The whole plant</tissue>
    </source>
</reference>
<proteinExistence type="predicted"/>
<dbReference type="AlphaFoldDB" id="A0A2I0VAE1"/>
<keyword evidence="2" id="KW-1185">Reference proteome</keyword>